<keyword evidence="8 12" id="KW-0249">Electron transport</keyword>
<dbReference type="SUPFAM" id="SSF54862">
    <property type="entry name" value="4Fe-4S ferredoxins"/>
    <property type="match status" value="1"/>
</dbReference>
<evidence type="ECO:0000256" key="10">
    <source>
        <dbReference type="ARBA" id="ARBA00023014"/>
    </source>
</evidence>
<reference evidence="15" key="1">
    <citation type="journal article" date="2019" name="Int. J. Syst. Evol. Microbiol.">
        <title>The Global Catalogue of Microorganisms (GCM) 10K type strain sequencing project: providing services to taxonomists for standard genome sequencing and annotation.</title>
        <authorList>
            <consortium name="The Broad Institute Genomics Platform"/>
            <consortium name="The Broad Institute Genome Sequencing Center for Infectious Disease"/>
            <person name="Wu L."/>
            <person name="Ma J."/>
        </authorList>
    </citation>
    <scope>NUCLEOTIDE SEQUENCE [LARGE SCALE GENOMIC DNA]</scope>
    <source>
        <strain evidence="15">JCM 3272</strain>
    </source>
</reference>
<dbReference type="InterPro" id="IPR057431">
    <property type="entry name" value="LdpA_Fe-S-bd"/>
</dbReference>
<dbReference type="InterPro" id="IPR050294">
    <property type="entry name" value="RnfB_subfamily"/>
</dbReference>
<evidence type="ECO:0000313" key="14">
    <source>
        <dbReference type="EMBL" id="GAA2396965.1"/>
    </source>
</evidence>
<keyword evidence="7" id="KW-0677">Repeat</keyword>
<comment type="function">
    <text evidence="2 12">Ferredoxins are iron-sulfur proteins that transfer electrons in a wide variety of metabolic reactions.</text>
</comment>
<evidence type="ECO:0000256" key="5">
    <source>
        <dbReference type="ARBA" id="ARBA00022485"/>
    </source>
</evidence>
<evidence type="ECO:0000313" key="15">
    <source>
        <dbReference type="Proteomes" id="UP001501444"/>
    </source>
</evidence>
<dbReference type="EMBL" id="BAAARV010000147">
    <property type="protein sequence ID" value="GAA2396965.1"/>
    <property type="molecule type" value="Genomic_DNA"/>
</dbReference>
<keyword evidence="11 12" id="KW-0003">3Fe-4S</keyword>
<evidence type="ECO:0000256" key="6">
    <source>
        <dbReference type="ARBA" id="ARBA00022723"/>
    </source>
</evidence>
<evidence type="ECO:0000256" key="1">
    <source>
        <dbReference type="ARBA" id="ARBA00001966"/>
    </source>
</evidence>
<protein>
    <recommendedName>
        <fullName evidence="3 12">Ferredoxin</fullName>
    </recommendedName>
</protein>
<dbReference type="NCBIfam" id="NF045480">
    <property type="entry name" value="FdxA_Actino"/>
    <property type="match status" value="1"/>
</dbReference>
<comment type="caution">
    <text evidence="14">The sequence shown here is derived from an EMBL/GenBank/DDBJ whole genome shotgun (WGS) entry which is preliminary data.</text>
</comment>
<gene>
    <name evidence="14" type="ORF">GCM10010170_113260</name>
</gene>
<dbReference type="InterPro" id="IPR054830">
    <property type="entry name" value="FdxA_Actino"/>
</dbReference>
<dbReference type="PANTHER" id="PTHR42859">
    <property type="entry name" value="OXIDOREDUCTASE"/>
    <property type="match status" value="1"/>
</dbReference>
<evidence type="ECO:0000256" key="7">
    <source>
        <dbReference type="ARBA" id="ARBA00022737"/>
    </source>
</evidence>
<comment type="cofactor">
    <cofactor evidence="1 12">
        <name>[4Fe-4S] cluster</name>
        <dbReference type="ChEBI" id="CHEBI:49883"/>
    </cofactor>
</comment>
<dbReference type="Pfam" id="PF25160">
    <property type="entry name" value="LdpA_Fe-S-bd"/>
    <property type="match status" value="1"/>
</dbReference>
<evidence type="ECO:0000256" key="4">
    <source>
        <dbReference type="ARBA" id="ARBA00022448"/>
    </source>
</evidence>
<proteinExistence type="predicted"/>
<evidence type="ECO:0000256" key="12">
    <source>
        <dbReference type="RuleBase" id="RU365098"/>
    </source>
</evidence>
<organism evidence="14 15">
    <name type="scientific">Dactylosporangium salmoneum</name>
    <dbReference type="NCBI Taxonomy" id="53361"/>
    <lineage>
        <taxon>Bacteria</taxon>
        <taxon>Bacillati</taxon>
        <taxon>Actinomycetota</taxon>
        <taxon>Actinomycetes</taxon>
        <taxon>Micromonosporales</taxon>
        <taxon>Micromonosporaceae</taxon>
        <taxon>Dactylosporangium</taxon>
    </lineage>
</organism>
<evidence type="ECO:0000256" key="3">
    <source>
        <dbReference type="ARBA" id="ARBA00013529"/>
    </source>
</evidence>
<comment type="cofactor">
    <cofactor evidence="12">
        <name>[3Fe-4S] cluster</name>
        <dbReference type="ChEBI" id="CHEBI:21137"/>
    </cofactor>
    <text evidence="12">Binds 1 [3Fe-4S] cluster.</text>
</comment>
<dbReference type="InterPro" id="IPR017896">
    <property type="entry name" value="4Fe4S_Fe-S-bd"/>
</dbReference>
<dbReference type="PROSITE" id="PS51379">
    <property type="entry name" value="4FE4S_FER_2"/>
    <property type="match status" value="1"/>
</dbReference>
<keyword evidence="15" id="KW-1185">Reference proteome</keyword>
<dbReference type="InterPro" id="IPR000813">
    <property type="entry name" value="7Fe_ferredoxin"/>
</dbReference>
<evidence type="ECO:0000256" key="9">
    <source>
        <dbReference type="ARBA" id="ARBA00023004"/>
    </source>
</evidence>
<dbReference type="Proteomes" id="UP001501444">
    <property type="component" value="Unassembled WGS sequence"/>
</dbReference>
<dbReference type="InterPro" id="IPR017900">
    <property type="entry name" value="4Fe4S_Fe_S_CS"/>
</dbReference>
<dbReference type="PROSITE" id="PS00198">
    <property type="entry name" value="4FE4S_FER_1"/>
    <property type="match status" value="1"/>
</dbReference>
<evidence type="ECO:0000256" key="11">
    <source>
        <dbReference type="ARBA" id="ARBA00023291"/>
    </source>
</evidence>
<keyword evidence="4 12" id="KW-0813">Transport</keyword>
<keyword evidence="6 12" id="KW-0479">Metal-binding</keyword>
<name>A0ABP5V951_9ACTN</name>
<dbReference type="Gene3D" id="3.30.70.20">
    <property type="match status" value="1"/>
</dbReference>
<feature type="domain" description="4Fe-4S ferredoxin-type" evidence="13">
    <location>
        <begin position="40"/>
        <end position="69"/>
    </location>
</feature>
<evidence type="ECO:0000256" key="2">
    <source>
        <dbReference type="ARBA" id="ARBA00003532"/>
    </source>
</evidence>
<keyword evidence="10 12" id="KW-0411">Iron-sulfur</keyword>
<sequence>MTTESGGSDVPYVITSSCVDVMDKSCVEECPVDCIYEGDRMMYIQPDECVECGRCEPVCPEVSIFHHEDLPDGVRQFERINSEFFAGLGSPGGARKIGRTGADHPDVDS</sequence>
<keyword evidence="5 12" id="KW-0004">4Fe-4S</keyword>
<evidence type="ECO:0000259" key="13">
    <source>
        <dbReference type="PROSITE" id="PS51379"/>
    </source>
</evidence>
<dbReference type="PANTHER" id="PTHR42859:SF2">
    <property type="entry name" value="FERREDOXIN"/>
    <property type="match status" value="1"/>
</dbReference>
<evidence type="ECO:0000256" key="8">
    <source>
        <dbReference type="ARBA" id="ARBA00022982"/>
    </source>
</evidence>
<keyword evidence="9 12" id="KW-0408">Iron</keyword>
<dbReference type="PRINTS" id="PR00354">
    <property type="entry name" value="7FE8SFRDOXIN"/>
</dbReference>
<accession>A0ABP5V951</accession>